<dbReference type="PANTHER" id="PTHR43173:SF28">
    <property type="entry name" value="AARF DOMAIN CONTAINING KINASE 5"/>
    <property type="match status" value="1"/>
</dbReference>
<sequence>MPKLWKVATVASGTAAVSTAIVVIPPPLRDLPDGTLANLELARQGVLRSSRAVYTFAVNSYDYKYALKDYADTSEEYYRARAEVHTRAAQRILKLCEANRGFYIKAGQFLGSLKNIPKEYVTVLSVLQDQAHSWPYYAIQKVIEGELGKPVGDLFAELDEKPIAAASLAQVHRAILLDGEEVAVKVQYPHLQEQFELDVSTMAVLSKAIALLFPDYQFEWIVPEFEKGLSRELDFEQEGKNAEQTARNFAKKDRVKIPHIKWDLTTKRVLTMEFMQGFKITDLQKLEEAGIDRLQVAELLVEVFAEMVFCHGYVHGDPHPGNIFVNPRGGARGKRNFDLVVLDHGQYRELDESFRSDYCRLWKALILLDSDELEEVGDRLGAGHYYRYLPVIFTGRPLNSKSGLGRGMTEEERDQLREELRNFTMGDVSQFMEGLPRDFLTVLRTDGLLRSITSVLGAPSRMRLIVNARYAVVGLAQQHRGDPETQGWKAYSKAIYDYANLRFRLEIFELSYTFEMLYGSVLRHLHTIFNRTFHRFFGRKVQTSV</sequence>
<dbReference type="AlphaFoldDB" id="A0ABD3HLJ9"/>
<dbReference type="Pfam" id="PF03109">
    <property type="entry name" value="ABC1"/>
    <property type="match status" value="1"/>
</dbReference>
<dbReference type="CDD" id="cd13969">
    <property type="entry name" value="ADCK1-like"/>
    <property type="match status" value="1"/>
</dbReference>
<evidence type="ECO:0000313" key="4">
    <source>
        <dbReference type="Proteomes" id="UP001633002"/>
    </source>
</evidence>
<dbReference type="EMBL" id="JBJQOH010000003">
    <property type="protein sequence ID" value="KAL3691259.1"/>
    <property type="molecule type" value="Genomic_DNA"/>
</dbReference>
<dbReference type="Gene3D" id="1.10.510.10">
    <property type="entry name" value="Transferase(Phosphotransferase) domain 1"/>
    <property type="match status" value="1"/>
</dbReference>
<comment type="caution">
    <text evidence="3">The sequence shown here is derived from an EMBL/GenBank/DDBJ whole genome shotgun (WGS) entry which is preliminary data.</text>
</comment>
<evidence type="ECO:0000256" key="1">
    <source>
        <dbReference type="ARBA" id="ARBA00009670"/>
    </source>
</evidence>
<dbReference type="PANTHER" id="PTHR43173">
    <property type="entry name" value="ABC1 FAMILY PROTEIN"/>
    <property type="match status" value="1"/>
</dbReference>
<dbReference type="SUPFAM" id="SSF56112">
    <property type="entry name" value="Protein kinase-like (PK-like)"/>
    <property type="match status" value="1"/>
</dbReference>
<protein>
    <recommendedName>
        <fullName evidence="2">ABC1 atypical kinase-like domain-containing protein</fullName>
    </recommendedName>
</protein>
<reference evidence="3 4" key="1">
    <citation type="submission" date="2024-09" db="EMBL/GenBank/DDBJ databases">
        <title>Chromosome-scale assembly of Riccia sorocarpa.</title>
        <authorList>
            <person name="Paukszto L."/>
        </authorList>
    </citation>
    <scope>NUCLEOTIDE SEQUENCE [LARGE SCALE GENOMIC DNA]</scope>
    <source>
        <strain evidence="3">LP-2024</strain>
        <tissue evidence="3">Aerial parts of the thallus</tissue>
    </source>
</reference>
<evidence type="ECO:0000259" key="2">
    <source>
        <dbReference type="Pfam" id="PF03109"/>
    </source>
</evidence>
<proteinExistence type="inferred from homology"/>
<comment type="similarity">
    <text evidence="1">Belongs to the protein kinase superfamily. ADCK protein kinase family.</text>
</comment>
<evidence type="ECO:0000313" key="3">
    <source>
        <dbReference type="EMBL" id="KAL3691259.1"/>
    </source>
</evidence>
<gene>
    <name evidence="3" type="ORF">R1sor_004910</name>
</gene>
<organism evidence="3 4">
    <name type="scientific">Riccia sorocarpa</name>
    <dbReference type="NCBI Taxonomy" id="122646"/>
    <lineage>
        <taxon>Eukaryota</taxon>
        <taxon>Viridiplantae</taxon>
        <taxon>Streptophyta</taxon>
        <taxon>Embryophyta</taxon>
        <taxon>Marchantiophyta</taxon>
        <taxon>Marchantiopsida</taxon>
        <taxon>Marchantiidae</taxon>
        <taxon>Marchantiales</taxon>
        <taxon>Ricciaceae</taxon>
        <taxon>Riccia</taxon>
    </lineage>
</organism>
<accession>A0ABD3HLJ9</accession>
<dbReference type="InterPro" id="IPR011009">
    <property type="entry name" value="Kinase-like_dom_sf"/>
</dbReference>
<dbReference type="InterPro" id="IPR045307">
    <property type="entry name" value="ADCK1_dom"/>
</dbReference>
<dbReference type="Proteomes" id="UP001633002">
    <property type="component" value="Unassembled WGS sequence"/>
</dbReference>
<name>A0ABD3HLJ9_9MARC</name>
<feature type="domain" description="ABC1 atypical kinase-like" evidence="2">
    <location>
        <begin position="127"/>
        <end position="375"/>
    </location>
</feature>
<dbReference type="InterPro" id="IPR051130">
    <property type="entry name" value="Mito_struct-func_regulator"/>
</dbReference>
<dbReference type="InterPro" id="IPR004147">
    <property type="entry name" value="ABC1_dom"/>
</dbReference>
<keyword evidence="4" id="KW-1185">Reference proteome</keyword>